<accession>A0A2J6RRN5</accession>
<dbReference type="EMBL" id="KZ613944">
    <property type="protein sequence ID" value="PMD41160.1"/>
    <property type="molecule type" value="Genomic_DNA"/>
</dbReference>
<feature type="transmembrane region" description="Helical" evidence="1">
    <location>
        <begin position="323"/>
        <end position="347"/>
    </location>
</feature>
<evidence type="ECO:0000313" key="2">
    <source>
        <dbReference type="EMBL" id="PMD41160.1"/>
    </source>
</evidence>
<keyword evidence="1" id="KW-0472">Membrane</keyword>
<dbReference type="STRING" id="1149755.A0A2J6RRN5"/>
<keyword evidence="1" id="KW-1133">Transmembrane helix</keyword>
<evidence type="ECO:0000256" key="1">
    <source>
        <dbReference type="SAM" id="Phobius"/>
    </source>
</evidence>
<proteinExistence type="predicted"/>
<keyword evidence="1" id="KW-0812">Transmembrane</keyword>
<gene>
    <name evidence="2" type="ORF">L207DRAFT_527819</name>
</gene>
<dbReference type="OrthoDB" id="3511887at2759"/>
<feature type="transmembrane region" description="Helical" evidence="1">
    <location>
        <begin position="152"/>
        <end position="171"/>
    </location>
</feature>
<dbReference type="Gene3D" id="1.20.58.340">
    <property type="entry name" value="Magnesium transport protein CorA, transmembrane region"/>
    <property type="match status" value="1"/>
</dbReference>
<reference evidence="2 3" key="1">
    <citation type="submission" date="2016-04" db="EMBL/GenBank/DDBJ databases">
        <title>A degradative enzymes factory behind the ericoid mycorrhizal symbiosis.</title>
        <authorList>
            <consortium name="DOE Joint Genome Institute"/>
            <person name="Martino E."/>
            <person name="Morin E."/>
            <person name="Grelet G."/>
            <person name="Kuo A."/>
            <person name="Kohler A."/>
            <person name="Daghino S."/>
            <person name="Barry K."/>
            <person name="Choi C."/>
            <person name="Cichocki N."/>
            <person name="Clum A."/>
            <person name="Copeland A."/>
            <person name="Hainaut M."/>
            <person name="Haridas S."/>
            <person name="Labutti K."/>
            <person name="Lindquist E."/>
            <person name="Lipzen A."/>
            <person name="Khouja H.-R."/>
            <person name="Murat C."/>
            <person name="Ohm R."/>
            <person name="Olson A."/>
            <person name="Spatafora J."/>
            <person name="Veneault-Fourrey C."/>
            <person name="Henrissat B."/>
            <person name="Grigoriev I."/>
            <person name="Martin F."/>
            <person name="Perotto S."/>
        </authorList>
    </citation>
    <scope>NUCLEOTIDE SEQUENCE [LARGE SCALE GENOMIC DNA]</scope>
    <source>
        <strain evidence="2 3">F</strain>
    </source>
</reference>
<sequence length="386" mass="43323">MQSVLETLESQYPGPRTREFYDGVAVINRRASFWSELNSSGSWDALILVDPPLVQLNKDGHAIAHPFIYSHGFLKNQMVQLKLDHHAPYQGGYIDFIRAKASSEPTYTGPSRKSLFDDLIYYHKLAKHNPASDKLPFPDTAVFFLKNIVAGIWMNSIAYVGTSVLSLVYAVERSRKHLSSSQPTDNKITTYGGFEWLEKNLFHIYSWKRRCSQLNDWTDWNLQELENSRSQTQRASDTSPSTQDSGQEDWLFIRKRLEFCEASSRDIVASALGLLSLIESHKSVEEAESARVLALLGTVYLPLSLTAGLLSMSGSFTPGQSQFWIFFAVAGPLMAVSLGATYTPALMRNLVPWISRKISKDTSTGLKKRPTFVKEPQELVTVAITA</sequence>
<dbReference type="Proteomes" id="UP000235786">
    <property type="component" value="Unassembled WGS sequence"/>
</dbReference>
<feature type="transmembrane region" description="Helical" evidence="1">
    <location>
        <begin position="292"/>
        <end position="311"/>
    </location>
</feature>
<organism evidence="2 3">
    <name type="scientific">Hyaloscypha variabilis (strain UAMH 11265 / GT02V1 / F)</name>
    <name type="common">Meliniomyces variabilis</name>
    <dbReference type="NCBI Taxonomy" id="1149755"/>
    <lineage>
        <taxon>Eukaryota</taxon>
        <taxon>Fungi</taxon>
        <taxon>Dikarya</taxon>
        <taxon>Ascomycota</taxon>
        <taxon>Pezizomycotina</taxon>
        <taxon>Leotiomycetes</taxon>
        <taxon>Helotiales</taxon>
        <taxon>Hyaloscyphaceae</taxon>
        <taxon>Hyaloscypha</taxon>
        <taxon>Hyaloscypha variabilis</taxon>
    </lineage>
</organism>
<keyword evidence="3" id="KW-1185">Reference proteome</keyword>
<evidence type="ECO:0008006" key="4">
    <source>
        <dbReference type="Google" id="ProtNLM"/>
    </source>
</evidence>
<evidence type="ECO:0000313" key="3">
    <source>
        <dbReference type="Proteomes" id="UP000235786"/>
    </source>
</evidence>
<name>A0A2J6RRN5_HYAVF</name>
<protein>
    <recommendedName>
        <fullName evidence="4">Cora-domain-containing protein</fullName>
    </recommendedName>
</protein>
<dbReference type="AlphaFoldDB" id="A0A2J6RRN5"/>